<dbReference type="InterPro" id="IPR012337">
    <property type="entry name" value="RNaseH-like_sf"/>
</dbReference>
<protein>
    <submittedName>
        <fullName evidence="1">Uncharacterized protein</fullName>
    </submittedName>
</protein>
<evidence type="ECO:0000313" key="1">
    <source>
        <dbReference type="EMBL" id="EKC44407.1"/>
    </source>
</evidence>
<organism evidence="1">
    <name type="scientific">human gut metagenome</name>
    <dbReference type="NCBI Taxonomy" id="408170"/>
    <lineage>
        <taxon>unclassified sequences</taxon>
        <taxon>metagenomes</taxon>
        <taxon>organismal metagenomes</taxon>
    </lineage>
</organism>
<sequence length="23" mass="2521">MSIARRLQDPLAELVKIDPKAVG</sequence>
<dbReference type="InterPro" id="IPR023323">
    <property type="entry name" value="Tex-like_dom_sf"/>
</dbReference>
<feature type="non-terminal residue" evidence="1">
    <location>
        <position position="23"/>
    </location>
</feature>
<dbReference type="Gene3D" id="1.10.3500.10">
    <property type="entry name" value="Tex N-terminal region-like"/>
    <property type="match status" value="1"/>
</dbReference>
<reference evidence="1" key="1">
    <citation type="journal article" date="2013" name="Environ. Microbiol.">
        <title>Microbiota from the distal guts of lean and obese adolescents exhibit partial functional redundancy besides clear differences in community structure.</title>
        <authorList>
            <person name="Ferrer M."/>
            <person name="Ruiz A."/>
            <person name="Lanza F."/>
            <person name="Haange S.B."/>
            <person name="Oberbach A."/>
            <person name="Till H."/>
            <person name="Bargiela R."/>
            <person name="Campoy C."/>
            <person name="Segura M.T."/>
            <person name="Richter M."/>
            <person name="von Bergen M."/>
            <person name="Seifert J."/>
            <person name="Suarez A."/>
        </authorList>
    </citation>
    <scope>NUCLEOTIDE SEQUENCE</scope>
</reference>
<dbReference type="AlphaFoldDB" id="K1R5Q4"/>
<dbReference type="EMBL" id="AJWZ01011675">
    <property type="protein sequence ID" value="EKC44407.1"/>
    <property type="molecule type" value="Genomic_DNA"/>
</dbReference>
<accession>K1R5Q4</accession>
<gene>
    <name evidence="1" type="ORF">OBE_17500</name>
</gene>
<proteinExistence type="predicted"/>
<comment type="caution">
    <text evidence="1">The sequence shown here is derived from an EMBL/GenBank/DDBJ whole genome shotgun (WGS) entry which is preliminary data.</text>
</comment>
<name>K1R5Q4_9ZZZZ</name>
<dbReference type="SUPFAM" id="SSF53098">
    <property type="entry name" value="Ribonuclease H-like"/>
    <property type="match status" value="1"/>
</dbReference>